<dbReference type="InterPro" id="IPR039743">
    <property type="entry name" value="6GAL/EXGAL"/>
</dbReference>
<dbReference type="InterPro" id="IPR039514">
    <property type="entry name" value="6GAL-like"/>
</dbReference>
<organism evidence="2 3">
    <name type="scientific">Capsulimonas corticalis</name>
    <dbReference type="NCBI Taxonomy" id="2219043"/>
    <lineage>
        <taxon>Bacteria</taxon>
        <taxon>Bacillati</taxon>
        <taxon>Armatimonadota</taxon>
        <taxon>Armatimonadia</taxon>
        <taxon>Capsulimonadales</taxon>
        <taxon>Capsulimonadaceae</taxon>
        <taxon>Capsulimonas</taxon>
    </lineage>
</organism>
<dbReference type="InterPro" id="IPR013780">
    <property type="entry name" value="Glyco_hydro_b"/>
</dbReference>
<dbReference type="PANTHER" id="PTHR42767:SF1">
    <property type="entry name" value="ENDO-BETA-1,6-GALACTANASE-LIKE DOMAIN-CONTAINING PROTEIN"/>
    <property type="match status" value="1"/>
</dbReference>
<dbReference type="RefSeq" id="WP_218025619.1">
    <property type="nucleotide sequence ID" value="NZ_AP025739.1"/>
</dbReference>
<keyword evidence="3" id="KW-1185">Reference proteome</keyword>
<dbReference type="GO" id="GO:0004553">
    <property type="term" value="F:hydrolase activity, hydrolyzing O-glycosyl compounds"/>
    <property type="evidence" value="ECO:0007669"/>
    <property type="project" value="InterPro"/>
</dbReference>
<dbReference type="InterPro" id="IPR017853">
    <property type="entry name" value="GH"/>
</dbReference>
<evidence type="ECO:0000313" key="3">
    <source>
        <dbReference type="Proteomes" id="UP000287394"/>
    </source>
</evidence>
<accession>A0A402CXE3</accession>
<dbReference type="PANTHER" id="PTHR42767">
    <property type="entry name" value="ENDO-BETA-1,6-GALACTANASE"/>
    <property type="match status" value="1"/>
</dbReference>
<dbReference type="Pfam" id="PF14587">
    <property type="entry name" value="Glyco_hydr_30_2"/>
    <property type="match status" value="1"/>
</dbReference>
<dbReference type="Gene3D" id="3.20.20.80">
    <property type="entry name" value="Glycosidases"/>
    <property type="match status" value="1"/>
</dbReference>
<protein>
    <recommendedName>
        <fullName evidence="1">Endo-beta-1,6-galactanase-like domain-containing protein</fullName>
    </recommendedName>
</protein>
<evidence type="ECO:0000313" key="2">
    <source>
        <dbReference type="EMBL" id="BDI32354.1"/>
    </source>
</evidence>
<sequence>MLRSAGALRLGAAVLLASVWAPMAARADYTTTVNPATSWGTWRGWGSSLAWWANQFGTRDDMANVLYTTNTVAFTSNQGTQSLPGLGFNVVRYNVGGTGTQPINVGGSVATPNNPSTLPAFKMIPTYWLDWASSSPTSSSWNWTVDSNQRNMMWKARDRGVNVFELFSNSPPWWMCINSSTTGSNSGSGDNLQSWNYQSFAVYMATVAKYSHDNWGVTFTSVEPFNESSSSWWKYPGNQEGCHFDMSTQNAVIGYLRTEMNNRGLNATPISASDENTVDGEISSWNALTTASKSSVGQINTHGYQGGGGNRSGLYSTAKTAGKELWNSEYGEGDATGMSLASNLNLDMRWLHPRVWCYWQPFDSGGWGLIQSNPGDNWVGFANPKYYVLAQYTRHIRPGMTLIDGGEGNTVAAYDAANHRLVLVTTNYGTAQWINYDLSKYSTVNGNAGGGVDRWATQTSGGDMYAYHADTTLSGKKFWSWFPTNTVQTFVVNNIY</sequence>
<dbReference type="AlphaFoldDB" id="A0A402CXE3"/>
<reference evidence="2 3" key="1">
    <citation type="journal article" date="2019" name="Int. J. Syst. Evol. Microbiol.">
        <title>Capsulimonas corticalis gen. nov., sp. nov., an aerobic capsulated bacterium, of a novel bacterial order, Capsulimonadales ord. nov., of the class Armatimonadia of the phylum Armatimonadetes.</title>
        <authorList>
            <person name="Li J."/>
            <person name="Kudo C."/>
            <person name="Tonouchi A."/>
        </authorList>
    </citation>
    <scope>NUCLEOTIDE SEQUENCE [LARGE SCALE GENOMIC DNA]</scope>
    <source>
        <strain evidence="2 3">AX-7</strain>
    </source>
</reference>
<proteinExistence type="predicted"/>
<dbReference type="SUPFAM" id="SSF51445">
    <property type="entry name" value="(Trans)glycosidases"/>
    <property type="match status" value="1"/>
</dbReference>
<name>A0A402CXE3_9BACT</name>
<dbReference type="KEGG" id="ccot:CCAX7_44050"/>
<dbReference type="Proteomes" id="UP000287394">
    <property type="component" value="Chromosome"/>
</dbReference>
<evidence type="ECO:0000259" key="1">
    <source>
        <dbReference type="Pfam" id="PF14587"/>
    </source>
</evidence>
<dbReference type="Gene3D" id="2.60.40.1180">
    <property type="entry name" value="Golgi alpha-mannosidase II"/>
    <property type="match status" value="1"/>
</dbReference>
<gene>
    <name evidence="2" type="ORF">CCAX7_44050</name>
</gene>
<dbReference type="EMBL" id="AP025739">
    <property type="protein sequence ID" value="BDI32354.1"/>
    <property type="molecule type" value="Genomic_DNA"/>
</dbReference>
<feature type="domain" description="Endo-beta-1,6-galactanase-like" evidence="1">
    <location>
        <begin position="32"/>
        <end position="274"/>
    </location>
</feature>